<sequence>MDPNAPSSNTEPATALPEWLTEITSVEHDLVAVLERMADVFDLLAEPISARVEAMQAAGEITVGDDALPMAEGDQTSDMMAYVGEHLDLLDRIQRTLRKQFRRLADQGIGTTLPPYQANIYAEEKQLDLSAEALHLARARVEAILAKVDVGSLGSLPSSTSTL</sequence>
<gene>
    <name evidence="1" type="ORF">AMAG_12923</name>
</gene>
<dbReference type="OrthoDB" id="5535871at2759"/>
<dbReference type="AlphaFoldDB" id="A0A0L0T0Z2"/>
<protein>
    <recommendedName>
        <fullName evidence="3">Mediator of RNA polymerase II transcription subunit 11</fullName>
    </recommendedName>
</protein>
<reference evidence="1 2" key="1">
    <citation type="submission" date="2009-11" db="EMBL/GenBank/DDBJ databases">
        <title>Annotation of Allomyces macrogynus ATCC 38327.</title>
        <authorList>
            <consortium name="The Broad Institute Genome Sequencing Platform"/>
            <person name="Russ C."/>
            <person name="Cuomo C."/>
            <person name="Burger G."/>
            <person name="Gray M.W."/>
            <person name="Holland P.W.H."/>
            <person name="King N."/>
            <person name="Lang F.B.F."/>
            <person name="Roger A.J."/>
            <person name="Ruiz-Trillo I."/>
            <person name="Young S.K."/>
            <person name="Zeng Q."/>
            <person name="Gargeya S."/>
            <person name="Fitzgerald M."/>
            <person name="Haas B."/>
            <person name="Abouelleil A."/>
            <person name="Alvarado L."/>
            <person name="Arachchi H.M."/>
            <person name="Berlin A."/>
            <person name="Chapman S.B."/>
            <person name="Gearin G."/>
            <person name="Goldberg J."/>
            <person name="Griggs A."/>
            <person name="Gujja S."/>
            <person name="Hansen M."/>
            <person name="Heiman D."/>
            <person name="Howarth C."/>
            <person name="Larimer J."/>
            <person name="Lui A."/>
            <person name="MacDonald P.J.P."/>
            <person name="McCowen C."/>
            <person name="Montmayeur A."/>
            <person name="Murphy C."/>
            <person name="Neiman D."/>
            <person name="Pearson M."/>
            <person name="Priest M."/>
            <person name="Roberts A."/>
            <person name="Saif S."/>
            <person name="Shea T."/>
            <person name="Sisk P."/>
            <person name="Stolte C."/>
            <person name="Sykes S."/>
            <person name="Wortman J."/>
            <person name="Nusbaum C."/>
            <person name="Birren B."/>
        </authorList>
    </citation>
    <scope>NUCLEOTIDE SEQUENCE [LARGE SCALE GENOMIC DNA]</scope>
    <source>
        <strain evidence="1 2">ATCC 38327</strain>
    </source>
</reference>
<dbReference type="Proteomes" id="UP000054350">
    <property type="component" value="Unassembled WGS sequence"/>
</dbReference>
<evidence type="ECO:0000313" key="2">
    <source>
        <dbReference type="Proteomes" id="UP000054350"/>
    </source>
</evidence>
<evidence type="ECO:0000313" key="1">
    <source>
        <dbReference type="EMBL" id="KNE68249.1"/>
    </source>
</evidence>
<reference evidence="2" key="2">
    <citation type="submission" date="2009-11" db="EMBL/GenBank/DDBJ databases">
        <title>The Genome Sequence of Allomyces macrogynus strain ATCC 38327.</title>
        <authorList>
            <consortium name="The Broad Institute Genome Sequencing Platform"/>
            <person name="Russ C."/>
            <person name="Cuomo C."/>
            <person name="Shea T."/>
            <person name="Young S.K."/>
            <person name="Zeng Q."/>
            <person name="Koehrsen M."/>
            <person name="Haas B."/>
            <person name="Borodovsky M."/>
            <person name="Guigo R."/>
            <person name="Alvarado L."/>
            <person name="Berlin A."/>
            <person name="Borenstein D."/>
            <person name="Chen Z."/>
            <person name="Engels R."/>
            <person name="Freedman E."/>
            <person name="Gellesch M."/>
            <person name="Goldberg J."/>
            <person name="Griggs A."/>
            <person name="Gujja S."/>
            <person name="Heiman D."/>
            <person name="Hepburn T."/>
            <person name="Howarth C."/>
            <person name="Jen D."/>
            <person name="Larson L."/>
            <person name="Lewis B."/>
            <person name="Mehta T."/>
            <person name="Park D."/>
            <person name="Pearson M."/>
            <person name="Roberts A."/>
            <person name="Saif S."/>
            <person name="Shenoy N."/>
            <person name="Sisk P."/>
            <person name="Stolte C."/>
            <person name="Sykes S."/>
            <person name="Walk T."/>
            <person name="White J."/>
            <person name="Yandava C."/>
            <person name="Burger G."/>
            <person name="Gray M.W."/>
            <person name="Holland P.W.H."/>
            <person name="King N."/>
            <person name="Lang F.B.F."/>
            <person name="Roger A.J."/>
            <person name="Ruiz-Trillo I."/>
            <person name="Lander E."/>
            <person name="Nusbaum C."/>
        </authorList>
    </citation>
    <scope>NUCLEOTIDE SEQUENCE [LARGE SCALE GENOMIC DNA]</scope>
    <source>
        <strain evidence="2">ATCC 38327</strain>
    </source>
</reference>
<proteinExistence type="predicted"/>
<accession>A0A0L0T0Z2</accession>
<name>A0A0L0T0Z2_ALLM3</name>
<keyword evidence="2" id="KW-1185">Reference proteome</keyword>
<organism evidence="1 2">
    <name type="scientific">Allomyces macrogynus (strain ATCC 38327)</name>
    <name type="common">Allomyces javanicus var. macrogynus</name>
    <dbReference type="NCBI Taxonomy" id="578462"/>
    <lineage>
        <taxon>Eukaryota</taxon>
        <taxon>Fungi</taxon>
        <taxon>Fungi incertae sedis</taxon>
        <taxon>Blastocladiomycota</taxon>
        <taxon>Blastocladiomycetes</taxon>
        <taxon>Blastocladiales</taxon>
        <taxon>Blastocladiaceae</taxon>
        <taxon>Allomyces</taxon>
    </lineage>
</organism>
<evidence type="ECO:0008006" key="3">
    <source>
        <dbReference type="Google" id="ProtNLM"/>
    </source>
</evidence>
<dbReference type="EMBL" id="GG745356">
    <property type="protein sequence ID" value="KNE68249.1"/>
    <property type="molecule type" value="Genomic_DNA"/>
</dbReference>
<dbReference type="VEuPathDB" id="FungiDB:AMAG_12923"/>